<comment type="caution">
    <text evidence="3">The sequence shown here is derived from an EMBL/GenBank/DDBJ whole genome shotgun (WGS) entry which is preliminary data.</text>
</comment>
<dbReference type="InParanoid" id="A0A151Z9S1"/>
<dbReference type="SMART" id="SM00054">
    <property type="entry name" value="EFh"/>
    <property type="match status" value="3"/>
</dbReference>
<dbReference type="Pfam" id="PF13499">
    <property type="entry name" value="EF-hand_7"/>
    <property type="match status" value="1"/>
</dbReference>
<name>A0A151Z9S1_TIELA</name>
<accession>A0A151Z9S1</accession>
<feature type="domain" description="EF-hand" evidence="2">
    <location>
        <begin position="20"/>
        <end position="55"/>
    </location>
</feature>
<evidence type="ECO:0000256" key="1">
    <source>
        <dbReference type="ARBA" id="ARBA00022737"/>
    </source>
</evidence>
<gene>
    <name evidence="3" type="ORF">DLAC_09334</name>
</gene>
<dbReference type="Gene3D" id="1.10.238.10">
    <property type="entry name" value="EF-hand"/>
    <property type="match status" value="2"/>
</dbReference>
<dbReference type="GO" id="GO:0005509">
    <property type="term" value="F:calcium ion binding"/>
    <property type="evidence" value="ECO:0007669"/>
    <property type="project" value="InterPro"/>
</dbReference>
<protein>
    <submittedName>
        <fullName evidence="3">Regulatory myosin light chain (RLC)</fullName>
    </submittedName>
</protein>
<dbReference type="OMA" id="TICENEQ"/>
<dbReference type="FunCoup" id="A0A151Z9S1">
    <property type="interactions" value="2"/>
</dbReference>
<dbReference type="CDD" id="cd00051">
    <property type="entry name" value="EFh"/>
    <property type="match status" value="1"/>
</dbReference>
<dbReference type="SUPFAM" id="SSF47473">
    <property type="entry name" value="EF-hand"/>
    <property type="match status" value="1"/>
</dbReference>
<dbReference type="AlphaFoldDB" id="A0A151Z9S1"/>
<dbReference type="FunFam" id="1.10.238.10:FF:000527">
    <property type="entry name" value="Calmodulin-3"/>
    <property type="match status" value="1"/>
</dbReference>
<dbReference type="PROSITE" id="PS50222">
    <property type="entry name" value="EF_HAND_2"/>
    <property type="match status" value="3"/>
</dbReference>
<dbReference type="EMBL" id="LODT01000037">
    <property type="protein sequence ID" value="KYQ90700.1"/>
    <property type="molecule type" value="Genomic_DNA"/>
</dbReference>
<keyword evidence="4" id="KW-1185">Reference proteome</keyword>
<sequence>MASVKRRLTREESSVVLGEDQVAELKEAFELFDKERKGSISKEALKTTLKQFSVFVMEDQLDQMFAEANTTKSGGIDFPEFMSMMSRRMKQTSNEQILLNAFKTFDPEGLGYIPTRDLSKALTTLGDKLSDEELKELLSISENDQKQIKYDLFVNTLFAKK</sequence>
<feature type="domain" description="EF-hand" evidence="2">
    <location>
        <begin position="93"/>
        <end position="128"/>
    </location>
</feature>
<dbReference type="InterPro" id="IPR050403">
    <property type="entry name" value="Myosin_RLC"/>
</dbReference>
<dbReference type="PANTHER" id="PTHR23049">
    <property type="entry name" value="MYOSIN REGULATORY LIGHT CHAIN 2"/>
    <property type="match status" value="1"/>
</dbReference>
<evidence type="ECO:0000313" key="4">
    <source>
        <dbReference type="Proteomes" id="UP000076078"/>
    </source>
</evidence>
<dbReference type="InterPro" id="IPR002048">
    <property type="entry name" value="EF_hand_dom"/>
</dbReference>
<dbReference type="Proteomes" id="UP000076078">
    <property type="component" value="Unassembled WGS sequence"/>
</dbReference>
<dbReference type="OrthoDB" id="26525at2759"/>
<reference evidence="3 4" key="1">
    <citation type="submission" date="2015-12" db="EMBL/GenBank/DDBJ databases">
        <title>Dictyostelia acquired genes for synthesis and detection of signals that induce cell-type specialization by lateral gene transfer from prokaryotes.</title>
        <authorList>
            <person name="Gloeckner G."/>
            <person name="Schaap P."/>
        </authorList>
    </citation>
    <scope>NUCLEOTIDE SEQUENCE [LARGE SCALE GENOMIC DNA]</scope>
    <source>
        <strain evidence="3 4">TK</strain>
    </source>
</reference>
<evidence type="ECO:0000259" key="2">
    <source>
        <dbReference type="PROSITE" id="PS50222"/>
    </source>
</evidence>
<organism evidence="3 4">
    <name type="scientific">Tieghemostelium lacteum</name>
    <name type="common">Slime mold</name>
    <name type="synonym">Dictyostelium lacteum</name>
    <dbReference type="NCBI Taxonomy" id="361077"/>
    <lineage>
        <taxon>Eukaryota</taxon>
        <taxon>Amoebozoa</taxon>
        <taxon>Evosea</taxon>
        <taxon>Eumycetozoa</taxon>
        <taxon>Dictyostelia</taxon>
        <taxon>Dictyosteliales</taxon>
        <taxon>Raperosteliaceae</taxon>
        <taxon>Tieghemostelium</taxon>
    </lineage>
</organism>
<evidence type="ECO:0000313" key="3">
    <source>
        <dbReference type="EMBL" id="KYQ90700.1"/>
    </source>
</evidence>
<keyword evidence="1" id="KW-0677">Repeat</keyword>
<dbReference type="STRING" id="361077.A0A151Z9S1"/>
<dbReference type="InterPro" id="IPR011992">
    <property type="entry name" value="EF-hand-dom_pair"/>
</dbReference>
<proteinExistence type="predicted"/>
<feature type="domain" description="EF-hand" evidence="2">
    <location>
        <begin position="56"/>
        <end position="91"/>
    </location>
</feature>